<dbReference type="EMBL" id="AM398681">
    <property type="protein sequence ID" value="CDF59562.1"/>
    <property type="molecule type" value="Genomic_DNA"/>
</dbReference>
<dbReference type="InterPro" id="IPR012337">
    <property type="entry name" value="RNaseH-like_sf"/>
</dbReference>
<organism evidence="4 5">
    <name type="scientific">Flavobacterium psychrophilum (strain ATCC 49511 / DSM 21280 / CIP 103535 / JIP02/86)</name>
    <dbReference type="NCBI Taxonomy" id="402612"/>
    <lineage>
        <taxon>Bacteria</taxon>
        <taxon>Pseudomonadati</taxon>
        <taxon>Bacteroidota</taxon>
        <taxon>Flavobacteriia</taxon>
        <taxon>Flavobacteriales</taxon>
        <taxon>Flavobacteriaceae</taxon>
        <taxon>Flavobacterium</taxon>
    </lineage>
</organism>
<dbReference type="GO" id="GO:0004803">
    <property type="term" value="F:transposase activity"/>
    <property type="evidence" value="ECO:0007669"/>
    <property type="project" value="InterPro"/>
</dbReference>
<proteinExistence type="inferred from homology"/>
<dbReference type="NCBIfam" id="NF033563">
    <property type="entry name" value="transpos_IS30"/>
    <property type="match status" value="1"/>
</dbReference>
<dbReference type="GO" id="GO:0015074">
    <property type="term" value="P:DNA integration"/>
    <property type="evidence" value="ECO:0007669"/>
    <property type="project" value="InterPro"/>
</dbReference>
<accession>R7RU45</accession>
<dbReference type="SUPFAM" id="SSF53098">
    <property type="entry name" value="Ribonuclease H-like"/>
    <property type="match status" value="1"/>
</dbReference>
<name>R7RU45_FLAPJ</name>
<dbReference type="GeneID" id="66552470"/>
<dbReference type="PANTHER" id="PTHR10948">
    <property type="entry name" value="TRANSPOSASE"/>
    <property type="match status" value="1"/>
</dbReference>
<reference evidence="4 5" key="1">
    <citation type="journal article" date="2007" name="Nat. Biotechnol.">
        <title>Complete genome sequence of the fish pathogen Flavobacterium psychrophilum.</title>
        <authorList>
            <person name="Duchaud E."/>
            <person name="Boussaha M."/>
            <person name="Loux V."/>
            <person name="Bernardet J.F."/>
            <person name="Michel C."/>
            <person name="Kerouault B."/>
            <person name="Mondot S."/>
            <person name="Nicolas P."/>
            <person name="Bossy R."/>
            <person name="Caron C."/>
            <person name="Bessieres P."/>
            <person name="Gibrat J.F."/>
            <person name="Claverol S."/>
            <person name="Dumetz F."/>
            <person name="Le Henaff M."/>
            <person name="Benmansour A."/>
        </authorList>
    </citation>
    <scope>NUCLEOTIDE SEQUENCE [LARGE SCALE GENOMIC DNA]</scope>
    <source>
        <strain evidence="5">ATCC 49511 / DSM 21280 / CIP 103535 / JIP02/86</strain>
    </source>
</reference>
<dbReference type="GO" id="GO:0006313">
    <property type="term" value="P:DNA transposition"/>
    <property type="evidence" value="ECO:0007669"/>
    <property type="project" value="InterPro"/>
</dbReference>
<dbReference type="EnsemblBacteria" id="CDF59562">
    <property type="protein sequence ID" value="CDF59562"/>
    <property type="gene ID" value="FP2540"/>
</dbReference>
<dbReference type="AlphaFoldDB" id="R7RU45"/>
<dbReference type="InterPro" id="IPR053392">
    <property type="entry name" value="Transposase_IS30-like"/>
</dbReference>
<gene>
    <name evidence="4" type="ordered locus">FP2540</name>
</gene>
<evidence type="ECO:0000259" key="3">
    <source>
        <dbReference type="PROSITE" id="PS50994"/>
    </source>
</evidence>
<protein>
    <submittedName>
        <fullName evidence="4">Transposase IS30 family</fullName>
    </submittedName>
</protein>
<dbReference type="InterPro" id="IPR051917">
    <property type="entry name" value="Transposase-Integrase"/>
</dbReference>
<feature type="domain" description="Integrase catalytic" evidence="3">
    <location>
        <begin position="155"/>
        <end position="316"/>
    </location>
</feature>
<dbReference type="GO" id="GO:0003677">
    <property type="term" value="F:DNA binding"/>
    <property type="evidence" value="ECO:0007669"/>
    <property type="project" value="InterPro"/>
</dbReference>
<dbReference type="RefSeq" id="WP_016362004.1">
    <property type="nucleotide sequence ID" value="NC_009613.3"/>
</dbReference>
<comment type="similarity">
    <text evidence="2">Belongs to the transposase IS30 family.</text>
</comment>
<sequence length="326" mass="37891">MSHFTVEQRYKLEVLLQQNVSKTQISIELNKHISSIYREINRNSDARNAVYKGSLAIKKCNKRHKEKIKNQCFTSEIKTYVENSLIEDLSPEQIVGRALKDRVDCVCIESIYKYVWRDKKQSGTLYTHLRNQGKTYRKPGASKDKRGLIVGRIGIENRPKEVEEKQRFGDLEIDLVIGKDHKGALLTINDRATGMLQMKKIESKDSEIVKNATIELLENWKPFLQTITSDNGKEFAKHEAIAKSLEIDYYFVNPYCSWERGANENLNGLVRQYFPKGSDFSLITQEQVTIVVEKLNNRPRKRHQFNSPNEVYLQILNNNQEFAFIN</sequence>
<comment type="function">
    <text evidence="1">Required for the transposition of the insertion element.</text>
</comment>
<dbReference type="OrthoDB" id="9803231at2"/>
<dbReference type="Gene3D" id="3.30.420.10">
    <property type="entry name" value="Ribonuclease H-like superfamily/Ribonuclease H"/>
    <property type="match status" value="1"/>
</dbReference>
<evidence type="ECO:0000256" key="1">
    <source>
        <dbReference type="ARBA" id="ARBA00002190"/>
    </source>
</evidence>
<evidence type="ECO:0000313" key="4">
    <source>
        <dbReference type="EMBL" id="CDF59562.1"/>
    </source>
</evidence>
<dbReference type="GO" id="GO:0005829">
    <property type="term" value="C:cytosol"/>
    <property type="evidence" value="ECO:0007669"/>
    <property type="project" value="TreeGrafter"/>
</dbReference>
<dbReference type="InterPro" id="IPR001584">
    <property type="entry name" value="Integrase_cat-core"/>
</dbReference>
<evidence type="ECO:0000313" key="5">
    <source>
        <dbReference type="Proteomes" id="UP000006394"/>
    </source>
</evidence>
<dbReference type="PROSITE" id="PS01043">
    <property type="entry name" value="TRANSPOSASE_IS30"/>
    <property type="match status" value="1"/>
</dbReference>
<dbReference type="Proteomes" id="UP000006394">
    <property type="component" value="Chromosome"/>
</dbReference>
<dbReference type="PANTHER" id="PTHR10948:SF23">
    <property type="entry name" value="TRANSPOSASE INSI FOR INSERTION SEQUENCE ELEMENT IS30A-RELATED"/>
    <property type="match status" value="1"/>
</dbReference>
<dbReference type="InterPro" id="IPR001598">
    <property type="entry name" value="Transposase_IS30_CS"/>
</dbReference>
<keyword evidence="5" id="KW-1185">Reference proteome</keyword>
<dbReference type="PROSITE" id="PS50994">
    <property type="entry name" value="INTEGRASE"/>
    <property type="match status" value="1"/>
</dbReference>
<evidence type="ECO:0000256" key="2">
    <source>
        <dbReference type="ARBA" id="ARBA00006363"/>
    </source>
</evidence>
<dbReference type="STRING" id="402612.FP2540"/>
<dbReference type="HOGENOM" id="CLU_035706_0_1_10"/>
<dbReference type="InterPro" id="IPR036397">
    <property type="entry name" value="RNaseH_sf"/>
</dbReference>
<dbReference type="KEGG" id="fps:FP2540"/>
<dbReference type="eggNOG" id="COG2826">
    <property type="taxonomic scope" value="Bacteria"/>
</dbReference>